<dbReference type="PANTHER" id="PTHR47785">
    <property type="entry name" value="ZN(II)2CYS6 TRANSCRIPTION FACTOR (EUROFUNG)-RELATED-RELATED"/>
    <property type="match status" value="1"/>
</dbReference>
<gene>
    <name evidence="6" type="ORF">An16g06200</name>
</gene>
<dbReference type="RefSeq" id="XP_059604852.1">
    <property type="nucleotide sequence ID" value="XM_059745204.1"/>
</dbReference>
<keyword evidence="4" id="KW-0539">Nucleus</keyword>
<evidence type="ECO:0000256" key="3">
    <source>
        <dbReference type="ARBA" id="ARBA00023163"/>
    </source>
</evidence>
<evidence type="ECO:0000256" key="2">
    <source>
        <dbReference type="ARBA" id="ARBA00023125"/>
    </source>
</evidence>
<dbReference type="CDD" id="cd12148">
    <property type="entry name" value="fungal_TF_MHR"/>
    <property type="match status" value="1"/>
</dbReference>
<dbReference type="InterPro" id="IPR053181">
    <property type="entry name" value="EcdB-like_regulator"/>
</dbReference>
<dbReference type="PROSITE" id="PS00463">
    <property type="entry name" value="ZN2_CY6_FUNGAL_1"/>
    <property type="match status" value="1"/>
</dbReference>
<feature type="domain" description="Zn(2)-C6 fungal-type" evidence="5">
    <location>
        <begin position="26"/>
        <end position="56"/>
    </location>
</feature>
<organism evidence="6">
    <name type="scientific">Aspergillus niger</name>
    <dbReference type="NCBI Taxonomy" id="5061"/>
    <lineage>
        <taxon>Eukaryota</taxon>
        <taxon>Fungi</taxon>
        <taxon>Dikarya</taxon>
        <taxon>Ascomycota</taxon>
        <taxon>Pezizomycotina</taxon>
        <taxon>Eurotiomycetes</taxon>
        <taxon>Eurotiomycetidae</taxon>
        <taxon>Eurotiales</taxon>
        <taxon>Aspergillaceae</taxon>
        <taxon>Aspergillus</taxon>
        <taxon>Aspergillus subgen. Circumdati</taxon>
    </lineage>
</organism>
<accession>A0AAJ8E2R1</accession>
<evidence type="ECO:0000256" key="4">
    <source>
        <dbReference type="ARBA" id="ARBA00023242"/>
    </source>
</evidence>
<dbReference type="GeneID" id="4989012"/>
<dbReference type="GO" id="GO:0003677">
    <property type="term" value="F:DNA binding"/>
    <property type="evidence" value="ECO:0007669"/>
    <property type="project" value="UniProtKB-KW"/>
</dbReference>
<sequence>MTSRTSKYRVSQREARAFTRKRAVAACRVCRSRKIKCDNARPTCSSCQLSEAHCVYQDHIDFSRFDPATIAILDRLAEIQQSLNSLNSGEVTALSLDGPQKEYMTDVDPQTPQTVSLRIPAAKICPDAILSWPILRDVRLQTSLNSLTLADHDHGVEEVASSDLNLALIPGLIDRFLQFVHVKNPVVDTVALRQSAVTVEVGESSRNSHSCLVIGTGTSVPTATLRIILKFLACALGCLAGPLRYDDLSVERDDHAESRHTTGEQFYRKALESISLPGDRILTAQCWFLSGVYQMYKLNAARAWMDFSRASAALSLHLRHREAAVSARLRIRLIFVILSSDLRAELNVPDSVLCEFSVSDGYPVPSSVSMSNSGAMLSETPTDSEDLTHLWELSTYYYLSDVALMRVEARILNSMYSTNDAHWSPANLSYLCRTAADLESQIDHWGSHVPRLLTYLVSDARSRNLPSIIRFEEWDSAPQFELTYNLQARVLQLRSWLYRPFVYYAIHHNSGQSNEDEEAKRFMRKAIECSFHLISSKATQHRHHGTWFVARGVLSSALLIIAAIKADKGLVDYLADWPDLLDQAIRSLSHWASEARDLAYAVVVLANLKQKLCL</sequence>
<reference evidence="6" key="1">
    <citation type="submission" date="2025-02" db="EMBL/GenBank/DDBJ databases">
        <authorList>
            <consortium name="NCBI Genome Project"/>
        </authorList>
    </citation>
    <scope>NUCLEOTIDE SEQUENCE</scope>
</reference>
<dbReference type="KEGG" id="ang:An16g06200"/>
<dbReference type="PROSITE" id="PS50048">
    <property type="entry name" value="ZN2_CY6_FUNGAL_2"/>
    <property type="match status" value="1"/>
</dbReference>
<protein>
    <recommendedName>
        <fullName evidence="5">Zn(2)-C6 fungal-type domain-containing protein</fullName>
    </recommendedName>
</protein>
<dbReference type="GO" id="GO:0009893">
    <property type="term" value="P:positive regulation of metabolic process"/>
    <property type="evidence" value="ECO:0007669"/>
    <property type="project" value="UniProtKB-ARBA"/>
</dbReference>
<dbReference type="Pfam" id="PF00172">
    <property type="entry name" value="Zn_clus"/>
    <property type="match status" value="1"/>
</dbReference>
<keyword evidence="1" id="KW-0805">Transcription regulation</keyword>
<evidence type="ECO:0000313" key="6">
    <source>
        <dbReference type="RefSeq" id="XP_059604852.1"/>
    </source>
</evidence>
<dbReference type="InterPro" id="IPR036864">
    <property type="entry name" value="Zn2-C6_fun-type_DNA-bd_sf"/>
</dbReference>
<proteinExistence type="predicted"/>
<dbReference type="AlphaFoldDB" id="A0AAJ8E2R1"/>
<dbReference type="PANTHER" id="PTHR47785:SF5">
    <property type="entry name" value="ZN(II)2CYS6 TRANSCRIPTION FACTOR (EUROFUNG)"/>
    <property type="match status" value="1"/>
</dbReference>
<keyword evidence="3" id="KW-0804">Transcription</keyword>
<evidence type="ECO:0000256" key="1">
    <source>
        <dbReference type="ARBA" id="ARBA00023015"/>
    </source>
</evidence>
<name>A0AAJ8E2R1_ASPNG</name>
<evidence type="ECO:0000259" key="5">
    <source>
        <dbReference type="PROSITE" id="PS50048"/>
    </source>
</evidence>
<reference evidence="6" key="2">
    <citation type="submission" date="2025-08" db="UniProtKB">
        <authorList>
            <consortium name="RefSeq"/>
        </authorList>
    </citation>
    <scope>IDENTIFICATION</scope>
</reference>
<dbReference type="SUPFAM" id="SSF57701">
    <property type="entry name" value="Zn2/Cys6 DNA-binding domain"/>
    <property type="match status" value="1"/>
</dbReference>
<dbReference type="InterPro" id="IPR001138">
    <property type="entry name" value="Zn2Cys6_DnaBD"/>
</dbReference>
<keyword evidence="2" id="KW-0238">DNA-binding</keyword>
<dbReference type="Gene3D" id="4.10.240.10">
    <property type="entry name" value="Zn(2)-C6 fungal-type DNA-binding domain"/>
    <property type="match status" value="1"/>
</dbReference>
<dbReference type="CDD" id="cd00067">
    <property type="entry name" value="GAL4"/>
    <property type="match status" value="1"/>
</dbReference>
<dbReference type="SMART" id="SM00066">
    <property type="entry name" value="GAL4"/>
    <property type="match status" value="1"/>
</dbReference>